<dbReference type="EMBL" id="CP138348">
    <property type="protein sequence ID" value="WPF88964.1"/>
    <property type="molecule type" value="Genomic_DNA"/>
</dbReference>
<proteinExistence type="predicted"/>
<protein>
    <submittedName>
        <fullName evidence="2">Uncharacterized protein</fullName>
    </submittedName>
</protein>
<feature type="region of interest" description="Disordered" evidence="1">
    <location>
        <begin position="36"/>
        <end position="56"/>
    </location>
</feature>
<name>A0AAF0ZDG4_9CHRO</name>
<evidence type="ECO:0000256" key="1">
    <source>
        <dbReference type="SAM" id="MobiDB-lite"/>
    </source>
</evidence>
<gene>
    <name evidence="2" type="ORF">SAY89_01450</name>
</gene>
<evidence type="ECO:0000313" key="2">
    <source>
        <dbReference type="EMBL" id="WPF88964.1"/>
    </source>
</evidence>
<organism evidence="2">
    <name type="scientific">Cyanobacterium aponinum AL20115</name>
    <dbReference type="NCBI Taxonomy" id="3090662"/>
    <lineage>
        <taxon>Bacteria</taxon>
        <taxon>Bacillati</taxon>
        <taxon>Cyanobacteriota</taxon>
        <taxon>Cyanophyceae</taxon>
        <taxon>Oscillatoriophycideae</taxon>
        <taxon>Chroococcales</taxon>
        <taxon>Geminocystaceae</taxon>
        <taxon>Cyanobacterium</taxon>
    </lineage>
</organism>
<accession>A0AAF0ZDG4</accession>
<dbReference type="AlphaFoldDB" id="A0AAF0ZDG4"/>
<dbReference type="RefSeq" id="WP_165776039.1">
    <property type="nucleotide sequence ID" value="NZ_CP138348.1"/>
</dbReference>
<reference evidence="2" key="1">
    <citation type="submission" date="2023-11" db="EMBL/GenBank/DDBJ databases">
        <title>Genome sequence of Cyanobacterium aponinum BCRC AL20115.</title>
        <authorList>
            <person name="Chang H.-Y."/>
            <person name="Lin K.-M."/>
            <person name="Hsueh H.-T."/>
            <person name="Chu H.-A."/>
            <person name="Kuo C.-H."/>
        </authorList>
    </citation>
    <scope>NUCLEOTIDE SEQUENCE</scope>
    <source>
        <strain evidence="2">AL20115</strain>
    </source>
</reference>
<sequence>MKFCLKCKNTGRILEQRLSDYVNSFDYYPVPCPDCQADQTTKNGRDSSPISFPLVR</sequence>
<feature type="compositionally biased region" description="Polar residues" evidence="1">
    <location>
        <begin position="37"/>
        <end position="50"/>
    </location>
</feature>